<gene>
    <name evidence="1" type="ORF">SK069_09725</name>
</gene>
<dbReference type="EMBL" id="JAXAVX010000004">
    <property type="protein sequence ID" value="MDX8151871.1"/>
    <property type="molecule type" value="Genomic_DNA"/>
</dbReference>
<sequence>MSKPGRRARHPVESLMRQCVHLGEMPDREDIAALNLPVEQRAEFRDAMHEALKIRSTGARGKADVFAHERAHEIIDSLPAALQHPGANHRDPLADVHDPAGLAAAVAAVRGY</sequence>
<keyword evidence="2" id="KW-1185">Reference proteome</keyword>
<dbReference type="Proteomes" id="UP001277761">
    <property type="component" value="Unassembled WGS sequence"/>
</dbReference>
<comment type="caution">
    <text evidence="1">The sequence shown here is derived from an EMBL/GenBank/DDBJ whole genome shotgun (WGS) entry which is preliminary data.</text>
</comment>
<name>A0ABU4VJ60_9ACTN</name>
<proteinExistence type="predicted"/>
<evidence type="ECO:0000313" key="2">
    <source>
        <dbReference type="Proteomes" id="UP001277761"/>
    </source>
</evidence>
<dbReference type="RefSeq" id="WP_319954026.1">
    <property type="nucleotide sequence ID" value="NZ_JAXAVX010000004.1"/>
</dbReference>
<reference evidence="1 2" key="1">
    <citation type="submission" date="2023-11" db="EMBL/GenBank/DDBJ databases">
        <authorList>
            <person name="Xu M."/>
            <person name="Jiang T."/>
        </authorList>
    </citation>
    <scope>NUCLEOTIDE SEQUENCE [LARGE SCALE GENOMIC DNA]</scope>
    <source>
        <strain evidence="1 2">SD</strain>
    </source>
</reference>
<organism evidence="1 2">
    <name type="scientific">Patulibacter brassicae</name>
    <dbReference type="NCBI Taxonomy" id="1705717"/>
    <lineage>
        <taxon>Bacteria</taxon>
        <taxon>Bacillati</taxon>
        <taxon>Actinomycetota</taxon>
        <taxon>Thermoleophilia</taxon>
        <taxon>Solirubrobacterales</taxon>
        <taxon>Patulibacteraceae</taxon>
        <taxon>Patulibacter</taxon>
    </lineage>
</organism>
<protein>
    <submittedName>
        <fullName evidence="1">Uncharacterized protein</fullName>
    </submittedName>
</protein>
<accession>A0ABU4VJ60</accession>
<evidence type="ECO:0000313" key="1">
    <source>
        <dbReference type="EMBL" id="MDX8151871.1"/>
    </source>
</evidence>